<protein>
    <submittedName>
        <fullName evidence="1">Phosphoglycolate phosphatase</fullName>
    </submittedName>
</protein>
<dbReference type="InterPro" id="IPR006439">
    <property type="entry name" value="HAD-SF_hydro_IA"/>
</dbReference>
<reference evidence="1 2" key="1">
    <citation type="submission" date="2016-11" db="EMBL/GenBank/DDBJ databases">
        <authorList>
            <person name="Jaros S."/>
            <person name="Januszkiewicz K."/>
            <person name="Wedrychowicz H."/>
        </authorList>
    </citation>
    <scope>NUCLEOTIDE SEQUENCE [LARGE SCALE GENOMIC DNA]</scope>
    <source>
        <strain evidence="1 2">GAS95</strain>
    </source>
</reference>
<proteinExistence type="predicted"/>
<dbReference type="GO" id="GO:0005829">
    <property type="term" value="C:cytosol"/>
    <property type="evidence" value="ECO:0007669"/>
    <property type="project" value="TreeGrafter"/>
</dbReference>
<dbReference type="GO" id="GO:0006281">
    <property type="term" value="P:DNA repair"/>
    <property type="evidence" value="ECO:0007669"/>
    <property type="project" value="TreeGrafter"/>
</dbReference>
<dbReference type="InterPro" id="IPR023198">
    <property type="entry name" value="PGP-like_dom2"/>
</dbReference>
<dbReference type="InterPro" id="IPR050155">
    <property type="entry name" value="HAD-like_hydrolase_sf"/>
</dbReference>
<sequence length="239" mass="26283">MLAEGKIAAPVTPALRGDVSCQVSFSNRSMAIKLAIFDFDGTLADTFPLFIDSINGLAVRHDFRQVEHHEVDRLRSMGAREILRDLRLPVHRVPRVLLDFRALMQQRSGEIRPFAGIAQALQSLADRQVMLALATSNSLANVEAVLGEALVERFAAVECSSGLFGKAHRLRRILQATRVERTDAIYIGDEIRDAHAARKIGIRFGAVGWGYTDFAALTRMSPDAAFNEPGELTGLADRS</sequence>
<name>A0A1N6F7D7_9BURK</name>
<dbReference type="SUPFAM" id="SSF56784">
    <property type="entry name" value="HAD-like"/>
    <property type="match status" value="1"/>
</dbReference>
<keyword evidence="2" id="KW-1185">Reference proteome</keyword>
<dbReference type="InterPro" id="IPR041492">
    <property type="entry name" value="HAD_2"/>
</dbReference>
<dbReference type="Proteomes" id="UP000185151">
    <property type="component" value="Unassembled WGS sequence"/>
</dbReference>
<dbReference type="EMBL" id="FSRU01000001">
    <property type="protein sequence ID" value="SIN91104.1"/>
    <property type="molecule type" value="Genomic_DNA"/>
</dbReference>
<dbReference type="Gene3D" id="1.10.150.240">
    <property type="entry name" value="Putative phosphatase, domain 2"/>
    <property type="match status" value="1"/>
</dbReference>
<organism evidence="1 2">
    <name type="scientific">Paraburkholderia phenazinium</name>
    <dbReference type="NCBI Taxonomy" id="60549"/>
    <lineage>
        <taxon>Bacteria</taxon>
        <taxon>Pseudomonadati</taxon>
        <taxon>Pseudomonadota</taxon>
        <taxon>Betaproteobacteria</taxon>
        <taxon>Burkholderiales</taxon>
        <taxon>Burkholderiaceae</taxon>
        <taxon>Paraburkholderia</taxon>
    </lineage>
</organism>
<dbReference type="GO" id="GO:0008967">
    <property type="term" value="F:phosphoglycolate phosphatase activity"/>
    <property type="evidence" value="ECO:0007669"/>
    <property type="project" value="TreeGrafter"/>
</dbReference>
<dbReference type="NCBIfam" id="TIGR01549">
    <property type="entry name" value="HAD-SF-IA-v1"/>
    <property type="match status" value="1"/>
</dbReference>
<dbReference type="Gene3D" id="3.40.50.1000">
    <property type="entry name" value="HAD superfamily/HAD-like"/>
    <property type="match status" value="1"/>
</dbReference>
<gene>
    <name evidence="1" type="ORF">SAMN05444165_0036</name>
</gene>
<dbReference type="InterPro" id="IPR036412">
    <property type="entry name" value="HAD-like_sf"/>
</dbReference>
<evidence type="ECO:0000313" key="2">
    <source>
        <dbReference type="Proteomes" id="UP000185151"/>
    </source>
</evidence>
<dbReference type="SFLD" id="SFLDS00003">
    <property type="entry name" value="Haloacid_Dehalogenase"/>
    <property type="match status" value="1"/>
</dbReference>
<dbReference type="Pfam" id="PF13419">
    <property type="entry name" value="HAD_2"/>
    <property type="match status" value="1"/>
</dbReference>
<dbReference type="AlphaFoldDB" id="A0A1N6F7D7"/>
<dbReference type="PANTHER" id="PTHR43434:SF13">
    <property type="entry name" value="PHOSPHOGLYCOLATE PHOSPHATASE"/>
    <property type="match status" value="1"/>
</dbReference>
<accession>A0A1N6F7D7</accession>
<dbReference type="PANTHER" id="PTHR43434">
    <property type="entry name" value="PHOSPHOGLYCOLATE PHOSPHATASE"/>
    <property type="match status" value="1"/>
</dbReference>
<evidence type="ECO:0000313" key="1">
    <source>
        <dbReference type="EMBL" id="SIN91104.1"/>
    </source>
</evidence>
<dbReference type="InterPro" id="IPR023214">
    <property type="entry name" value="HAD_sf"/>
</dbReference>
<dbReference type="SFLD" id="SFLDG01129">
    <property type="entry name" value="C1.5:_HAD__Beta-PGM__Phosphata"/>
    <property type="match status" value="1"/>
</dbReference>